<dbReference type="InterPro" id="IPR055754">
    <property type="entry name" value="DUF7330"/>
</dbReference>
<protein>
    <recommendedName>
        <fullName evidence="2">DUF7330 domain-containing protein</fullName>
    </recommendedName>
</protein>
<dbReference type="AlphaFoldDB" id="A0AAW0DAS8"/>
<evidence type="ECO:0000313" key="4">
    <source>
        <dbReference type="Proteomes" id="UP001383192"/>
    </source>
</evidence>
<name>A0AAW0DAS8_9AGAR</name>
<reference evidence="3 4" key="1">
    <citation type="submission" date="2024-01" db="EMBL/GenBank/DDBJ databases">
        <title>A draft genome for a cacao thread blight-causing isolate of Paramarasmius palmivorus.</title>
        <authorList>
            <person name="Baruah I.K."/>
            <person name="Bukari Y."/>
            <person name="Amoako-Attah I."/>
            <person name="Meinhardt L.W."/>
            <person name="Bailey B.A."/>
            <person name="Cohen S.P."/>
        </authorList>
    </citation>
    <scope>NUCLEOTIDE SEQUENCE [LARGE SCALE GENOMIC DNA]</scope>
    <source>
        <strain evidence="3 4">GH-12</strain>
    </source>
</reference>
<dbReference type="Pfam" id="PF24016">
    <property type="entry name" value="DUF7330"/>
    <property type="match status" value="1"/>
</dbReference>
<feature type="compositionally biased region" description="Polar residues" evidence="1">
    <location>
        <begin position="1"/>
        <end position="12"/>
    </location>
</feature>
<keyword evidence="4" id="KW-1185">Reference proteome</keyword>
<evidence type="ECO:0000259" key="2">
    <source>
        <dbReference type="Pfam" id="PF24016"/>
    </source>
</evidence>
<dbReference type="Proteomes" id="UP001383192">
    <property type="component" value="Unassembled WGS sequence"/>
</dbReference>
<sequence>MSEQSLCSSSSYDNEKSPLNAPSSGSYKVKYRGDSNWDFFLDATRKPVDLSLILPHYRARYQPVDHRMNMFVGCGEAPVKMKICRSFPRCNFFLEIHGSTSDVTVWIPSDFKGNIQHTGKATYSAGFINRIMQNVRFNSAYEDAKNEDCVVIDTRGHITFRMWDAQTGAPECVQKETFKRIFGCSKKAPETPIDWDFLLDG</sequence>
<evidence type="ECO:0000256" key="1">
    <source>
        <dbReference type="SAM" id="MobiDB-lite"/>
    </source>
</evidence>
<feature type="region of interest" description="Disordered" evidence="1">
    <location>
        <begin position="1"/>
        <end position="24"/>
    </location>
</feature>
<evidence type="ECO:0000313" key="3">
    <source>
        <dbReference type="EMBL" id="KAK7049405.1"/>
    </source>
</evidence>
<dbReference type="EMBL" id="JAYKXP010000017">
    <property type="protein sequence ID" value="KAK7049405.1"/>
    <property type="molecule type" value="Genomic_DNA"/>
</dbReference>
<comment type="caution">
    <text evidence="3">The sequence shown here is derived from an EMBL/GenBank/DDBJ whole genome shotgun (WGS) entry which is preliminary data.</text>
</comment>
<organism evidence="3 4">
    <name type="scientific">Paramarasmius palmivorus</name>
    <dbReference type="NCBI Taxonomy" id="297713"/>
    <lineage>
        <taxon>Eukaryota</taxon>
        <taxon>Fungi</taxon>
        <taxon>Dikarya</taxon>
        <taxon>Basidiomycota</taxon>
        <taxon>Agaricomycotina</taxon>
        <taxon>Agaricomycetes</taxon>
        <taxon>Agaricomycetidae</taxon>
        <taxon>Agaricales</taxon>
        <taxon>Marasmiineae</taxon>
        <taxon>Marasmiaceae</taxon>
        <taxon>Paramarasmius</taxon>
    </lineage>
</organism>
<accession>A0AAW0DAS8</accession>
<proteinExistence type="predicted"/>
<feature type="domain" description="DUF7330" evidence="2">
    <location>
        <begin position="39"/>
        <end position="140"/>
    </location>
</feature>
<gene>
    <name evidence="3" type="ORF">VNI00_006006</name>
</gene>